<evidence type="ECO:0000256" key="1">
    <source>
        <dbReference type="SAM" id="SignalP"/>
    </source>
</evidence>
<evidence type="ECO:0000313" key="2">
    <source>
        <dbReference type="EMBL" id="KAF4452371.1"/>
    </source>
</evidence>
<dbReference type="OrthoDB" id="408631at2759"/>
<feature type="signal peptide" evidence="1">
    <location>
        <begin position="1"/>
        <end position="17"/>
    </location>
</feature>
<dbReference type="InterPro" id="IPR029058">
    <property type="entry name" value="AB_hydrolase_fold"/>
</dbReference>
<protein>
    <submittedName>
        <fullName evidence="2">Carboxylesterase family protein</fullName>
    </submittedName>
</protein>
<accession>A0A8H4P1D8</accession>
<gene>
    <name evidence="2" type="ORF">F53441_4780</name>
</gene>
<keyword evidence="1" id="KW-0732">Signal</keyword>
<dbReference type="AlphaFoldDB" id="A0A8H4P1D8"/>
<dbReference type="EMBL" id="JAADJG010000189">
    <property type="protein sequence ID" value="KAF4452371.1"/>
    <property type="molecule type" value="Genomic_DNA"/>
</dbReference>
<evidence type="ECO:0000313" key="3">
    <source>
        <dbReference type="Proteomes" id="UP000605986"/>
    </source>
</evidence>
<name>A0A8H4P1D8_9HYPO</name>
<feature type="chain" id="PRO_5034954041" evidence="1">
    <location>
        <begin position="18"/>
        <end position="169"/>
    </location>
</feature>
<reference evidence="2" key="1">
    <citation type="submission" date="2020-01" db="EMBL/GenBank/DDBJ databases">
        <title>Identification and distribution of gene clusters putatively required for synthesis of sphingolipid metabolism inhibitors in phylogenetically diverse species of the filamentous fungus Fusarium.</title>
        <authorList>
            <person name="Kim H.-S."/>
            <person name="Busman M."/>
            <person name="Brown D.W."/>
            <person name="Divon H."/>
            <person name="Uhlig S."/>
            <person name="Proctor R.H."/>
        </authorList>
    </citation>
    <scope>NUCLEOTIDE SEQUENCE</scope>
    <source>
        <strain evidence="2">NRRL 53441</strain>
    </source>
</reference>
<organism evidence="2 3">
    <name type="scientific">Fusarium austroafricanum</name>
    <dbReference type="NCBI Taxonomy" id="2364996"/>
    <lineage>
        <taxon>Eukaryota</taxon>
        <taxon>Fungi</taxon>
        <taxon>Dikarya</taxon>
        <taxon>Ascomycota</taxon>
        <taxon>Pezizomycotina</taxon>
        <taxon>Sordariomycetes</taxon>
        <taxon>Hypocreomycetidae</taxon>
        <taxon>Hypocreales</taxon>
        <taxon>Nectriaceae</taxon>
        <taxon>Fusarium</taxon>
        <taxon>Fusarium concolor species complex</taxon>
    </lineage>
</organism>
<sequence>MPAASLLLLLAAPNAFAAPKTPTLPIVDLGYERHRALSYNETFEIYKFSNIRYALPPVGDLRFQAPVALLSNRQYIQIGDEVRACPQGILYWQGIAFQPISLYSNGKDFSLKSWEADIKQTVITSFAVNGIREDKHDHMHEYPRCSVDKLVTINGDSIDITMNSVNETR</sequence>
<dbReference type="Proteomes" id="UP000605986">
    <property type="component" value="Unassembled WGS sequence"/>
</dbReference>
<dbReference type="Gene3D" id="3.40.50.1820">
    <property type="entry name" value="alpha/beta hydrolase"/>
    <property type="match status" value="1"/>
</dbReference>
<dbReference type="SUPFAM" id="SSF53474">
    <property type="entry name" value="alpha/beta-Hydrolases"/>
    <property type="match status" value="1"/>
</dbReference>
<comment type="caution">
    <text evidence="2">The sequence shown here is derived from an EMBL/GenBank/DDBJ whole genome shotgun (WGS) entry which is preliminary data.</text>
</comment>
<proteinExistence type="predicted"/>
<keyword evidence="3" id="KW-1185">Reference proteome</keyword>